<gene>
    <name evidence="2" type="ORF">ACFPOU_07930</name>
</gene>
<feature type="compositionally biased region" description="Low complexity" evidence="1">
    <location>
        <begin position="216"/>
        <end position="234"/>
    </location>
</feature>
<proteinExistence type="predicted"/>
<accession>A0ABW0PFF4</accession>
<comment type="caution">
    <text evidence="2">The sequence shown here is derived from an EMBL/GenBank/DDBJ whole genome shotgun (WGS) entry which is preliminary data.</text>
</comment>
<protein>
    <recommendedName>
        <fullName evidence="4">SsDNA binding protein</fullName>
    </recommendedName>
</protein>
<organism evidence="2 3">
    <name type="scientific">Massilia jejuensis</name>
    <dbReference type="NCBI Taxonomy" id="648894"/>
    <lineage>
        <taxon>Bacteria</taxon>
        <taxon>Pseudomonadati</taxon>
        <taxon>Pseudomonadota</taxon>
        <taxon>Betaproteobacteria</taxon>
        <taxon>Burkholderiales</taxon>
        <taxon>Oxalobacteraceae</taxon>
        <taxon>Telluria group</taxon>
        <taxon>Massilia</taxon>
    </lineage>
</organism>
<evidence type="ECO:0008006" key="4">
    <source>
        <dbReference type="Google" id="ProtNLM"/>
    </source>
</evidence>
<keyword evidence="3" id="KW-1185">Reference proteome</keyword>
<feature type="region of interest" description="Disordered" evidence="1">
    <location>
        <begin position="216"/>
        <end position="264"/>
    </location>
</feature>
<name>A0ABW0PFF4_9BURK</name>
<sequence length="264" mass="28173">MFGRINGNANGATTFVNYNGKTGLFTIDHNSQNAEGTFREHQTSTGRKVFKEEYPDMISAFVRRVLIKEEDVYQKPGEKEHKIWVSLRSPDGKDALVKFSMGSSALQVLGALNAADLSKPITLKSFFFAAGTKGKDAAGNEVIRQKDDVRLVGYQGDQKLTNKYGEGEVVIPKIEKIEVKHPTTGKVISTVNDFTAQHEFTLELARAVAAKAAGATGTQPAPVAPQAQPAPAATAEEDSALSVSDILGEEDAGASDAAAFGQNG</sequence>
<evidence type="ECO:0000256" key="1">
    <source>
        <dbReference type="SAM" id="MobiDB-lite"/>
    </source>
</evidence>
<evidence type="ECO:0000313" key="3">
    <source>
        <dbReference type="Proteomes" id="UP001596031"/>
    </source>
</evidence>
<dbReference type="Proteomes" id="UP001596031">
    <property type="component" value="Unassembled WGS sequence"/>
</dbReference>
<reference evidence="3" key="1">
    <citation type="journal article" date="2019" name="Int. J. Syst. Evol. Microbiol.">
        <title>The Global Catalogue of Microorganisms (GCM) 10K type strain sequencing project: providing services to taxonomists for standard genome sequencing and annotation.</title>
        <authorList>
            <consortium name="The Broad Institute Genomics Platform"/>
            <consortium name="The Broad Institute Genome Sequencing Center for Infectious Disease"/>
            <person name="Wu L."/>
            <person name="Ma J."/>
        </authorList>
    </citation>
    <scope>NUCLEOTIDE SEQUENCE [LARGE SCALE GENOMIC DNA]</scope>
    <source>
        <strain evidence="3">CCUG 38813</strain>
    </source>
</reference>
<feature type="compositionally biased region" description="Low complexity" evidence="1">
    <location>
        <begin position="254"/>
        <end position="264"/>
    </location>
</feature>
<dbReference type="EMBL" id="JBHSMS010000026">
    <property type="protein sequence ID" value="MFC5511053.1"/>
    <property type="molecule type" value="Genomic_DNA"/>
</dbReference>
<evidence type="ECO:0000313" key="2">
    <source>
        <dbReference type="EMBL" id="MFC5511053.1"/>
    </source>
</evidence>
<dbReference type="RefSeq" id="WP_379719231.1">
    <property type="nucleotide sequence ID" value="NZ_JBHSMS010000026.1"/>
</dbReference>